<reference evidence="5" key="2">
    <citation type="journal article" date="2021" name="PeerJ">
        <title>Extensive microbial diversity within the chicken gut microbiome revealed by metagenomics and culture.</title>
        <authorList>
            <person name="Gilroy R."/>
            <person name="Ravi A."/>
            <person name="Getino M."/>
            <person name="Pursley I."/>
            <person name="Horton D.L."/>
            <person name="Alikhan N.F."/>
            <person name="Baker D."/>
            <person name="Gharbi K."/>
            <person name="Hall N."/>
            <person name="Watson M."/>
            <person name="Adriaenssens E.M."/>
            <person name="Foster-Nyarko E."/>
            <person name="Jarju S."/>
            <person name="Secka A."/>
            <person name="Antonio M."/>
            <person name="Oren A."/>
            <person name="Chaudhuri R.R."/>
            <person name="La Ragione R."/>
            <person name="Hildebrand F."/>
            <person name="Pallen M.J."/>
        </authorList>
    </citation>
    <scope>NUCLEOTIDE SEQUENCE</scope>
    <source>
        <strain evidence="5">CHK190-19873</strain>
    </source>
</reference>
<evidence type="ECO:0000259" key="3">
    <source>
        <dbReference type="Pfam" id="PF09664"/>
    </source>
</evidence>
<dbReference type="Proteomes" id="UP000823935">
    <property type="component" value="Unassembled WGS sequence"/>
</dbReference>
<evidence type="ECO:0000259" key="4">
    <source>
        <dbReference type="Pfam" id="PF11796"/>
    </source>
</evidence>
<dbReference type="EMBL" id="DVIQ01000107">
    <property type="protein sequence ID" value="HIS32947.1"/>
    <property type="molecule type" value="Genomic_DNA"/>
</dbReference>
<dbReference type="Pfam" id="PF11796">
    <property type="entry name" value="DUF3323"/>
    <property type="match status" value="1"/>
</dbReference>
<dbReference type="AlphaFoldDB" id="A0A9D1EVN7"/>
<sequence>MNRTDAGEDTGMKDPEGKRKIQGVEEQPEELAAACLGYFRERPILGRLLEGFWEKYLSYGKFAGTVTVRILTESERMDLEGFLQRNYHGKKTASVSARRFEEALAGSRFAGIGGKEALELYFQRTPVDKKEQRRREEEQWASLLERIEKDARRLEQERSKAEAGETEREQTGGRPALVWLSEIAGCGEEKGSCAAYLKKRWREAGKDFAEAERLLKLGIRILDGFPRTGKKEAFSGGKYLAVLAAELTGNPHAFDDGARDGTYLELLVKWYVREIAGEAEESEGEFPALERQKRYLRAGILRDDVSNYTLAAGILARNREGKPHRGMAGFLAEGEPVQIALSSVARWSFAKCLGNRLYIVENPSVYAILCGVWKRDCGLMCMNGQPRLSALLLLDLLAKAKTEVWYAGDFDPEGLLIAQKLKRHYSGSFHFWHMSSADYRASMSGEKITPRRLKILDGIADEELRETALAVKAAGRAGYQERLWAAYARDVAEAGRKQTRKER</sequence>
<comment type="caution">
    <text evidence="5">The sequence shown here is derived from an EMBL/GenBank/DDBJ whole genome shotgun (WGS) entry which is preliminary data.</text>
</comment>
<dbReference type="GO" id="GO:0005694">
    <property type="term" value="C:chromosome"/>
    <property type="evidence" value="ECO:0007669"/>
    <property type="project" value="InterPro"/>
</dbReference>
<feature type="compositionally biased region" description="Basic and acidic residues" evidence="2">
    <location>
        <begin position="10"/>
        <end position="23"/>
    </location>
</feature>
<feature type="domain" description="Conserved hypothetical protein CHP02679 N terminus" evidence="4">
    <location>
        <begin position="63"/>
        <end position="315"/>
    </location>
</feature>
<dbReference type="Pfam" id="PF09664">
    <property type="entry name" value="DUF2399"/>
    <property type="match status" value="1"/>
</dbReference>
<evidence type="ECO:0000256" key="1">
    <source>
        <dbReference type="SAM" id="Coils"/>
    </source>
</evidence>
<feature type="domain" description="DUF2399" evidence="3">
    <location>
        <begin position="341"/>
        <end position="490"/>
    </location>
</feature>
<dbReference type="CDD" id="cd00188">
    <property type="entry name" value="TOPRIM"/>
    <property type="match status" value="1"/>
</dbReference>
<name>A0A9D1EVN7_9FIRM</name>
<protein>
    <submittedName>
        <fullName evidence="5">DUF2399 domain-containing protein</fullName>
    </submittedName>
</protein>
<proteinExistence type="predicted"/>
<feature type="region of interest" description="Disordered" evidence="2">
    <location>
        <begin position="1"/>
        <end position="24"/>
    </location>
</feature>
<reference evidence="5" key="1">
    <citation type="submission" date="2020-10" db="EMBL/GenBank/DDBJ databases">
        <authorList>
            <person name="Gilroy R."/>
        </authorList>
    </citation>
    <scope>NUCLEOTIDE SEQUENCE</scope>
    <source>
        <strain evidence="5">CHK190-19873</strain>
    </source>
</reference>
<dbReference type="InterPro" id="IPR036078">
    <property type="entry name" value="Spo11/TopoVI_A_sf"/>
</dbReference>
<evidence type="ECO:0000313" key="6">
    <source>
        <dbReference type="Proteomes" id="UP000823935"/>
    </source>
</evidence>
<dbReference type="GO" id="GO:0003677">
    <property type="term" value="F:DNA binding"/>
    <property type="evidence" value="ECO:0007669"/>
    <property type="project" value="InterPro"/>
</dbReference>
<feature type="coiled-coil region" evidence="1">
    <location>
        <begin position="137"/>
        <end position="164"/>
    </location>
</feature>
<keyword evidence="1" id="KW-0175">Coiled coil</keyword>
<organism evidence="5 6">
    <name type="scientific">Candidatus Limivivens intestinipullorum</name>
    <dbReference type="NCBI Taxonomy" id="2840858"/>
    <lineage>
        <taxon>Bacteria</taxon>
        <taxon>Bacillati</taxon>
        <taxon>Bacillota</taxon>
        <taxon>Clostridia</taxon>
        <taxon>Lachnospirales</taxon>
        <taxon>Lachnospiraceae</taxon>
        <taxon>Lachnospiraceae incertae sedis</taxon>
        <taxon>Candidatus Limivivens</taxon>
    </lineage>
</organism>
<gene>
    <name evidence="5" type="ORF">IAB44_15585</name>
</gene>
<evidence type="ECO:0000313" key="5">
    <source>
        <dbReference type="EMBL" id="HIS32947.1"/>
    </source>
</evidence>
<evidence type="ECO:0000256" key="2">
    <source>
        <dbReference type="SAM" id="MobiDB-lite"/>
    </source>
</evidence>
<accession>A0A9D1EVN7</accession>
<dbReference type="InterPro" id="IPR024465">
    <property type="entry name" value="DUF2399"/>
</dbReference>
<dbReference type="SUPFAM" id="SSF56726">
    <property type="entry name" value="DNA topoisomerase IV, alpha subunit"/>
    <property type="match status" value="1"/>
</dbReference>
<dbReference type="InterPro" id="IPR024466">
    <property type="entry name" value="CHP02679_N"/>
</dbReference>